<dbReference type="AlphaFoldDB" id="X1UPL6"/>
<gene>
    <name evidence="1" type="ORF">S12H4_48611</name>
</gene>
<accession>X1UPL6</accession>
<evidence type="ECO:0008006" key="2">
    <source>
        <dbReference type="Google" id="ProtNLM"/>
    </source>
</evidence>
<proteinExistence type="predicted"/>
<dbReference type="EMBL" id="BARW01030402">
    <property type="protein sequence ID" value="GAJ05517.1"/>
    <property type="molecule type" value="Genomic_DNA"/>
</dbReference>
<comment type="caution">
    <text evidence="1">The sequence shown here is derived from an EMBL/GenBank/DDBJ whole genome shotgun (WGS) entry which is preliminary data.</text>
</comment>
<evidence type="ECO:0000313" key="1">
    <source>
        <dbReference type="EMBL" id="GAJ05517.1"/>
    </source>
</evidence>
<dbReference type="Pfam" id="PF10967">
    <property type="entry name" value="DUF2769"/>
    <property type="match status" value="1"/>
</dbReference>
<protein>
    <recommendedName>
        <fullName evidence="2">DUF2769 domain-containing protein</fullName>
    </recommendedName>
</protein>
<sequence>MAGKVPDTPENMETCKKFCGPCPTFKPNELNTVPPMALFCARGASTKPAGEITDYGCNCPGCGVFSNYSLEGGWFCTYGTEGKKT</sequence>
<organism evidence="1">
    <name type="scientific">marine sediment metagenome</name>
    <dbReference type="NCBI Taxonomy" id="412755"/>
    <lineage>
        <taxon>unclassified sequences</taxon>
        <taxon>metagenomes</taxon>
        <taxon>ecological metagenomes</taxon>
    </lineage>
</organism>
<dbReference type="InterPro" id="IPR020075">
    <property type="entry name" value="Uncharacterised_AF2234"/>
</dbReference>
<name>X1UPL6_9ZZZZ</name>
<reference evidence="1" key="1">
    <citation type="journal article" date="2014" name="Front. Microbiol.">
        <title>High frequency of phylogenetically diverse reductive dehalogenase-homologous genes in deep subseafloor sedimentary metagenomes.</title>
        <authorList>
            <person name="Kawai M."/>
            <person name="Futagami T."/>
            <person name="Toyoda A."/>
            <person name="Takaki Y."/>
            <person name="Nishi S."/>
            <person name="Hori S."/>
            <person name="Arai W."/>
            <person name="Tsubouchi T."/>
            <person name="Morono Y."/>
            <person name="Uchiyama I."/>
            <person name="Ito T."/>
            <person name="Fujiyama A."/>
            <person name="Inagaki F."/>
            <person name="Takami H."/>
        </authorList>
    </citation>
    <scope>NUCLEOTIDE SEQUENCE</scope>
    <source>
        <strain evidence="1">Expedition CK06-06</strain>
    </source>
</reference>